<dbReference type="EMBL" id="LXQA011154620">
    <property type="protein sequence ID" value="MCI86984.1"/>
    <property type="molecule type" value="Genomic_DNA"/>
</dbReference>
<name>A0A392VF47_9FABA</name>
<protein>
    <submittedName>
        <fullName evidence="1">Uncharacterized protein</fullName>
    </submittedName>
</protein>
<reference evidence="1 2" key="1">
    <citation type="journal article" date="2018" name="Front. Plant Sci.">
        <title>Red Clover (Trifolium pratense) and Zigzag Clover (T. medium) - A Picture of Genomic Similarities and Differences.</title>
        <authorList>
            <person name="Dluhosova J."/>
            <person name="Istvanek J."/>
            <person name="Nedelnik J."/>
            <person name="Repkova J."/>
        </authorList>
    </citation>
    <scope>NUCLEOTIDE SEQUENCE [LARGE SCALE GENOMIC DNA]</scope>
    <source>
        <strain evidence="2">cv. 10/8</strain>
        <tissue evidence="1">Leaf</tissue>
    </source>
</reference>
<dbReference type="Proteomes" id="UP000265520">
    <property type="component" value="Unassembled WGS sequence"/>
</dbReference>
<evidence type="ECO:0000313" key="1">
    <source>
        <dbReference type="EMBL" id="MCI86984.1"/>
    </source>
</evidence>
<proteinExistence type="predicted"/>
<dbReference type="AlphaFoldDB" id="A0A392VF47"/>
<comment type="caution">
    <text evidence="1">The sequence shown here is derived from an EMBL/GenBank/DDBJ whole genome shotgun (WGS) entry which is preliminary data.</text>
</comment>
<keyword evidence="2" id="KW-1185">Reference proteome</keyword>
<organism evidence="1 2">
    <name type="scientific">Trifolium medium</name>
    <dbReference type="NCBI Taxonomy" id="97028"/>
    <lineage>
        <taxon>Eukaryota</taxon>
        <taxon>Viridiplantae</taxon>
        <taxon>Streptophyta</taxon>
        <taxon>Embryophyta</taxon>
        <taxon>Tracheophyta</taxon>
        <taxon>Spermatophyta</taxon>
        <taxon>Magnoliopsida</taxon>
        <taxon>eudicotyledons</taxon>
        <taxon>Gunneridae</taxon>
        <taxon>Pentapetalae</taxon>
        <taxon>rosids</taxon>
        <taxon>fabids</taxon>
        <taxon>Fabales</taxon>
        <taxon>Fabaceae</taxon>
        <taxon>Papilionoideae</taxon>
        <taxon>50 kb inversion clade</taxon>
        <taxon>NPAAA clade</taxon>
        <taxon>Hologalegina</taxon>
        <taxon>IRL clade</taxon>
        <taxon>Trifolieae</taxon>
        <taxon>Trifolium</taxon>
    </lineage>
</organism>
<evidence type="ECO:0000313" key="2">
    <source>
        <dbReference type="Proteomes" id="UP000265520"/>
    </source>
</evidence>
<feature type="non-terminal residue" evidence="1">
    <location>
        <position position="28"/>
    </location>
</feature>
<accession>A0A392VF47</accession>
<sequence length="28" mass="2995">MGNRGDGDQVCDGRPTDDALIKGRAVYD</sequence>